<proteinExistence type="predicted"/>
<gene>
    <name evidence="1" type="ORF">VNO77_17306</name>
</gene>
<comment type="caution">
    <text evidence="1">The sequence shown here is derived from an EMBL/GenBank/DDBJ whole genome shotgun (WGS) entry which is preliminary data.</text>
</comment>
<accession>A0AAN9LM84</accession>
<evidence type="ECO:0000313" key="1">
    <source>
        <dbReference type="EMBL" id="KAK7336759.1"/>
    </source>
</evidence>
<dbReference type="Proteomes" id="UP001367508">
    <property type="component" value="Unassembled WGS sequence"/>
</dbReference>
<sequence>MLDCNPYDHEAHDKDKDKDKEIEVVEVSTLKRRSILRFDIVSVSCAKVGVCDSVWSVTHFGNAPQPTQYHFLSSISGFGTISNDGEKARAHHLLLRNIQAVDDPSLSFVGFSLSGPQISATQQTHVKLVFKRNLDNCSTWTTTYTVSPKNVFEGRQFIFHPKPD</sequence>
<keyword evidence="2" id="KW-1185">Reference proteome</keyword>
<dbReference type="EMBL" id="JAYMYQ010000004">
    <property type="protein sequence ID" value="KAK7336759.1"/>
    <property type="molecule type" value="Genomic_DNA"/>
</dbReference>
<dbReference type="AlphaFoldDB" id="A0AAN9LM84"/>
<name>A0AAN9LM84_CANGL</name>
<reference evidence="1 2" key="1">
    <citation type="submission" date="2024-01" db="EMBL/GenBank/DDBJ databases">
        <title>The genomes of 5 underutilized Papilionoideae crops provide insights into root nodulation and disease resistanc.</title>
        <authorList>
            <person name="Jiang F."/>
        </authorList>
    </citation>
    <scope>NUCLEOTIDE SEQUENCE [LARGE SCALE GENOMIC DNA]</scope>
    <source>
        <strain evidence="1">LVBAO_FW01</strain>
        <tissue evidence="1">Leaves</tissue>
    </source>
</reference>
<organism evidence="1 2">
    <name type="scientific">Canavalia gladiata</name>
    <name type="common">Sword bean</name>
    <name type="synonym">Dolichos gladiatus</name>
    <dbReference type="NCBI Taxonomy" id="3824"/>
    <lineage>
        <taxon>Eukaryota</taxon>
        <taxon>Viridiplantae</taxon>
        <taxon>Streptophyta</taxon>
        <taxon>Embryophyta</taxon>
        <taxon>Tracheophyta</taxon>
        <taxon>Spermatophyta</taxon>
        <taxon>Magnoliopsida</taxon>
        <taxon>eudicotyledons</taxon>
        <taxon>Gunneridae</taxon>
        <taxon>Pentapetalae</taxon>
        <taxon>rosids</taxon>
        <taxon>fabids</taxon>
        <taxon>Fabales</taxon>
        <taxon>Fabaceae</taxon>
        <taxon>Papilionoideae</taxon>
        <taxon>50 kb inversion clade</taxon>
        <taxon>NPAAA clade</taxon>
        <taxon>indigoferoid/millettioid clade</taxon>
        <taxon>Phaseoleae</taxon>
        <taxon>Canavalia</taxon>
    </lineage>
</organism>
<protein>
    <submittedName>
        <fullName evidence="1">Uncharacterized protein</fullName>
    </submittedName>
</protein>
<evidence type="ECO:0000313" key="2">
    <source>
        <dbReference type="Proteomes" id="UP001367508"/>
    </source>
</evidence>